<dbReference type="Gene3D" id="3.30.70.1230">
    <property type="entry name" value="Nucleotide cyclase"/>
    <property type="match status" value="1"/>
</dbReference>
<name>A0A1W2FZW7_KIBAR</name>
<evidence type="ECO:0000313" key="4">
    <source>
        <dbReference type="Proteomes" id="UP000192674"/>
    </source>
</evidence>
<accession>A0A1W2FZW7</accession>
<dbReference type="Pfam" id="PF20028">
    <property type="entry name" value="VMAP-C"/>
    <property type="match status" value="1"/>
</dbReference>
<dbReference type="Proteomes" id="UP000192674">
    <property type="component" value="Unassembled WGS sequence"/>
</dbReference>
<dbReference type="Pfam" id="PF19916">
    <property type="entry name" value="VMAP-M0"/>
    <property type="match status" value="1"/>
</dbReference>
<feature type="domain" description="vWA-MoxR associated protein middle region 0" evidence="1">
    <location>
        <begin position="204"/>
        <end position="305"/>
    </location>
</feature>
<evidence type="ECO:0008006" key="5">
    <source>
        <dbReference type="Google" id="ProtNLM"/>
    </source>
</evidence>
<proteinExistence type="predicted"/>
<protein>
    <recommendedName>
        <fullName evidence="5">Guanylate cyclase domain-containing protein</fullName>
    </recommendedName>
</protein>
<gene>
    <name evidence="3" type="ORF">SAMN05661093_10773</name>
</gene>
<reference evidence="3 4" key="1">
    <citation type="submission" date="2017-04" db="EMBL/GenBank/DDBJ databases">
        <authorList>
            <person name="Afonso C.L."/>
            <person name="Miller P.J."/>
            <person name="Scott M.A."/>
            <person name="Spackman E."/>
            <person name="Goraichik I."/>
            <person name="Dimitrov K.M."/>
            <person name="Suarez D.L."/>
            <person name="Swayne D.E."/>
        </authorList>
    </citation>
    <scope>NUCLEOTIDE SEQUENCE [LARGE SCALE GENOMIC DNA]</scope>
    <source>
        <strain evidence="3 4">DSM 43828</strain>
    </source>
</reference>
<evidence type="ECO:0000259" key="1">
    <source>
        <dbReference type="Pfam" id="PF19916"/>
    </source>
</evidence>
<dbReference type="InterPro" id="IPR045450">
    <property type="entry name" value="VMAP_C"/>
</dbReference>
<dbReference type="InterPro" id="IPR045555">
    <property type="entry name" value="VMAP-M0"/>
</dbReference>
<keyword evidence="4" id="KW-1185">Reference proteome</keyword>
<evidence type="ECO:0000313" key="3">
    <source>
        <dbReference type="EMBL" id="SMD27176.1"/>
    </source>
</evidence>
<organism evidence="3 4">
    <name type="scientific">Kibdelosporangium aridum</name>
    <dbReference type="NCBI Taxonomy" id="2030"/>
    <lineage>
        <taxon>Bacteria</taxon>
        <taxon>Bacillati</taxon>
        <taxon>Actinomycetota</taxon>
        <taxon>Actinomycetes</taxon>
        <taxon>Pseudonocardiales</taxon>
        <taxon>Pseudonocardiaceae</taxon>
        <taxon>Kibdelosporangium</taxon>
    </lineage>
</organism>
<dbReference type="InterPro" id="IPR029787">
    <property type="entry name" value="Nucleotide_cyclase"/>
</dbReference>
<dbReference type="EMBL" id="FWXV01000021">
    <property type="protein sequence ID" value="SMD27176.1"/>
    <property type="molecule type" value="Genomic_DNA"/>
</dbReference>
<evidence type="ECO:0000259" key="2">
    <source>
        <dbReference type="Pfam" id="PF20028"/>
    </source>
</evidence>
<sequence>MQSSPPVHQTIVVVDIADFTNPARSDRHRGVMRHELEQILRTAFGKVGISWQACHIEDRGDGMMILVPPDTSKLLIFEQLPNLLYSGLLRHNGLYRPEVQIQLRMAVHSGDVGTDATGKIGTALNDTFRIVEADAMKTQLRTTSGVLALAVSETIYNDVIQPDPAMEPGRFQRIPVVVKRTNITAWMRIFGTEEELSRVLPLLRERSIDRLRELLDDLTLPQLGLLRARVLGPSEPQMSGRPSAWEVAQDLMDRNTVPGELPRVLMFVEFLAGEVHESLSAELRAWNDTQAEHLRQTETLGRLRAETLSPPPAGECLHLVVAIEPDMFDADHYRVEHWRQDHQAEWPPARGPERTAEFADLERVVDELVMDAEKAWSAIDCDITLEFVLPRGLLNLPVADWSRELASGDPTPLTMHYPIVVRSLERMQSPYWLRPWRTKWRVLAGPPPSGRVFIATSEDVEHPYRIAGALQDPQVVALVLSRAPEPEPGRHDPLREALRAGVPAVLWTRVDVPEDALFAVVAQLAGRGTLVDLPRRVHAARRDAMANPDQQMHPNVVKNLVILWDTPVRTLFLDQPPRLARLDGEATDDRERAS</sequence>
<dbReference type="AlphaFoldDB" id="A0A1W2FZW7"/>
<dbReference type="SUPFAM" id="SSF55073">
    <property type="entry name" value="Nucleotide cyclase"/>
    <property type="match status" value="1"/>
</dbReference>
<feature type="domain" description="vWA-MoxR associated protein C-terminal" evidence="2">
    <location>
        <begin position="331"/>
        <end position="567"/>
    </location>
</feature>